<reference evidence="1 2" key="2">
    <citation type="submission" date="2023-11" db="EMBL/GenBank/DDBJ databases">
        <authorList>
            <person name="Lara A.C."/>
            <person name="Chronakova A."/>
        </authorList>
    </citation>
    <scope>NUCLEOTIDE SEQUENCE [LARGE SCALE GENOMIC DNA]</scope>
    <source>
        <strain evidence="1 2">BCCO 10_0061</strain>
    </source>
</reference>
<name>A0ABU4V3P4_9PSEU</name>
<dbReference type="RefSeq" id="WP_319978505.1">
    <property type="nucleotide sequence ID" value="NZ_JAXAVU010000012.1"/>
</dbReference>
<dbReference type="EMBL" id="JAXAVU010000012">
    <property type="protein sequence ID" value="MDX8146422.1"/>
    <property type="molecule type" value="Genomic_DNA"/>
</dbReference>
<accession>A0ABU4V3P4</accession>
<proteinExistence type="predicted"/>
<keyword evidence="2" id="KW-1185">Reference proteome</keyword>
<sequence>MEHEVMHIEASRSWWNGSAKTLCGITIPKPNTYWFAWLSSNPRCPTCEAVHKAR</sequence>
<evidence type="ECO:0000313" key="2">
    <source>
        <dbReference type="Proteomes" id="UP001285352"/>
    </source>
</evidence>
<dbReference type="Proteomes" id="UP001285352">
    <property type="component" value="Unassembled WGS sequence"/>
</dbReference>
<protein>
    <submittedName>
        <fullName evidence="1">Uncharacterized protein</fullName>
    </submittedName>
</protein>
<evidence type="ECO:0000313" key="1">
    <source>
        <dbReference type="EMBL" id="MDX8146422.1"/>
    </source>
</evidence>
<reference evidence="1 2" key="1">
    <citation type="submission" date="2023-11" db="EMBL/GenBank/DDBJ databases">
        <title>Lentzea sokolovensis, sp. nov., Lentzea kristufkii, sp. nov., and Lentzea miocenensis, sp. nov., rare actinobacteria from Sokolov Coal Basin, Miocene lacustrine sediment, Czech Republic.</title>
        <authorList>
            <person name="Lara A."/>
            <person name="Kotroba L."/>
            <person name="Nouioui I."/>
            <person name="Neumann-Schaal M."/>
            <person name="Mast Y."/>
            <person name="Chronakova A."/>
        </authorList>
    </citation>
    <scope>NUCLEOTIDE SEQUENCE [LARGE SCALE GENOMIC DNA]</scope>
    <source>
        <strain evidence="1 2">BCCO 10_0061</strain>
    </source>
</reference>
<comment type="caution">
    <text evidence="1">The sequence shown here is derived from an EMBL/GenBank/DDBJ whole genome shotgun (WGS) entry which is preliminary data.</text>
</comment>
<gene>
    <name evidence="1" type="ORF">SK854_30210</name>
</gene>
<organism evidence="1 2">
    <name type="scientific">Lentzea sokolovensis</name>
    <dbReference type="NCBI Taxonomy" id="3095429"/>
    <lineage>
        <taxon>Bacteria</taxon>
        <taxon>Bacillati</taxon>
        <taxon>Actinomycetota</taxon>
        <taxon>Actinomycetes</taxon>
        <taxon>Pseudonocardiales</taxon>
        <taxon>Pseudonocardiaceae</taxon>
        <taxon>Lentzea</taxon>
    </lineage>
</organism>